<proteinExistence type="predicted"/>
<comment type="caution">
    <text evidence="1">The sequence shown here is derived from an EMBL/GenBank/DDBJ whole genome shotgun (WGS) entry which is preliminary data.</text>
</comment>
<protein>
    <recommendedName>
        <fullName evidence="3">Gag-pol polyprotein</fullName>
    </recommendedName>
</protein>
<feature type="non-terminal residue" evidence="1">
    <location>
        <position position="55"/>
    </location>
</feature>
<name>A0A392T0M3_9FABA</name>
<sequence>MPLNSKKVHVLHDIMQARLTDLPPRKPDKVRLGPNKEAWCHYHRANGHDTEDCYR</sequence>
<dbReference type="AlphaFoldDB" id="A0A392T0M3"/>
<dbReference type="EMBL" id="LXQA010467338">
    <property type="protein sequence ID" value="MCI53690.1"/>
    <property type="molecule type" value="Genomic_DNA"/>
</dbReference>
<evidence type="ECO:0000313" key="2">
    <source>
        <dbReference type="Proteomes" id="UP000265520"/>
    </source>
</evidence>
<accession>A0A392T0M3</accession>
<reference evidence="1 2" key="1">
    <citation type="journal article" date="2018" name="Front. Plant Sci.">
        <title>Red Clover (Trifolium pratense) and Zigzag Clover (T. medium) - A Picture of Genomic Similarities and Differences.</title>
        <authorList>
            <person name="Dluhosova J."/>
            <person name="Istvanek J."/>
            <person name="Nedelnik J."/>
            <person name="Repkova J."/>
        </authorList>
    </citation>
    <scope>NUCLEOTIDE SEQUENCE [LARGE SCALE GENOMIC DNA]</scope>
    <source>
        <strain evidence="2">cv. 10/8</strain>
        <tissue evidence="1">Leaf</tissue>
    </source>
</reference>
<evidence type="ECO:0000313" key="1">
    <source>
        <dbReference type="EMBL" id="MCI53690.1"/>
    </source>
</evidence>
<keyword evidence="2" id="KW-1185">Reference proteome</keyword>
<dbReference type="Proteomes" id="UP000265520">
    <property type="component" value="Unassembled WGS sequence"/>
</dbReference>
<organism evidence="1 2">
    <name type="scientific">Trifolium medium</name>
    <dbReference type="NCBI Taxonomy" id="97028"/>
    <lineage>
        <taxon>Eukaryota</taxon>
        <taxon>Viridiplantae</taxon>
        <taxon>Streptophyta</taxon>
        <taxon>Embryophyta</taxon>
        <taxon>Tracheophyta</taxon>
        <taxon>Spermatophyta</taxon>
        <taxon>Magnoliopsida</taxon>
        <taxon>eudicotyledons</taxon>
        <taxon>Gunneridae</taxon>
        <taxon>Pentapetalae</taxon>
        <taxon>rosids</taxon>
        <taxon>fabids</taxon>
        <taxon>Fabales</taxon>
        <taxon>Fabaceae</taxon>
        <taxon>Papilionoideae</taxon>
        <taxon>50 kb inversion clade</taxon>
        <taxon>NPAAA clade</taxon>
        <taxon>Hologalegina</taxon>
        <taxon>IRL clade</taxon>
        <taxon>Trifolieae</taxon>
        <taxon>Trifolium</taxon>
    </lineage>
</organism>
<evidence type="ECO:0008006" key="3">
    <source>
        <dbReference type="Google" id="ProtNLM"/>
    </source>
</evidence>